<evidence type="ECO:0008006" key="2">
    <source>
        <dbReference type="Google" id="ProtNLM"/>
    </source>
</evidence>
<dbReference type="AlphaFoldDB" id="A0A0W8G3C3"/>
<gene>
    <name evidence="1" type="ORF">ASZ90_002500</name>
</gene>
<name>A0A0W8G3C3_9ZZZZ</name>
<proteinExistence type="predicted"/>
<organism evidence="1">
    <name type="scientific">hydrocarbon metagenome</name>
    <dbReference type="NCBI Taxonomy" id="938273"/>
    <lineage>
        <taxon>unclassified sequences</taxon>
        <taxon>metagenomes</taxon>
        <taxon>ecological metagenomes</taxon>
    </lineage>
</organism>
<accession>A0A0W8G3C3</accession>
<dbReference type="EMBL" id="LNQE01000304">
    <property type="protein sequence ID" value="KUG27642.1"/>
    <property type="molecule type" value="Genomic_DNA"/>
</dbReference>
<comment type="caution">
    <text evidence="1">The sequence shown here is derived from an EMBL/GenBank/DDBJ whole genome shotgun (WGS) entry which is preliminary data.</text>
</comment>
<sequence>MGQKIRPVNSVFSLRFPGPGRYHQPMITVHMEPKRSTLTFPRLNTVLQLLGKLGLRTNDALIIRGDELLTPDRRMYSGDTITVRLVMSRG</sequence>
<protein>
    <recommendedName>
        <fullName evidence="2">Ubiquitin-like domain-containing protein</fullName>
    </recommendedName>
</protein>
<evidence type="ECO:0000313" key="1">
    <source>
        <dbReference type="EMBL" id="KUG27642.1"/>
    </source>
</evidence>
<reference evidence="1" key="1">
    <citation type="journal article" date="2015" name="Proc. Natl. Acad. Sci. U.S.A.">
        <title>Networks of energetic and metabolic interactions define dynamics in microbial communities.</title>
        <authorList>
            <person name="Embree M."/>
            <person name="Liu J.K."/>
            <person name="Al-Bassam M.M."/>
            <person name="Zengler K."/>
        </authorList>
    </citation>
    <scope>NUCLEOTIDE SEQUENCE</scope>
</reference>